<evidence type="ECO:0000256" key="1">
    <source>
        <dbReference type="ARBA" id="ARBA00001561"/>
    </source>
</evidence>
<sequence>MKYVISIIVLINLLSCSVSRIIVDKPVIFDEERIALTREYMSDRYGLVSDSAKISPKMIVLHWTAIPTFAGSFDVFYKSKLPSWREQIQIASSLNVSSHFLVDKNGSIYRLMPETLMARHVIGLNHIAIGIENVGGLDDKKLTRAQRKSNIWLVKYLKSKYDIEYLIGHYEYTNFVGHPYWLERDDSYKTEKTDPGNRFLKRVKKAAKKLSFKSTPQNTN</sequence>
<dbReference type="InterPro" id="IPR051206">
    <property type="entry name" value="NAMLAA_amidase_2"/>
</dbReference>
<evidence type="ECO:0000256" key="2">
    <source>
        <dbReference type="ARBA" id="ARBA00011901"/>
    </source>
</evidence>
<keyword evidence="3" id="KW-0378">Hydrolase</keyword>
<dbReference type="SUPFAM" id="SSF55846">
    <property type="entry name" value="N-acetylmuramoyl-L-alanine amidase-like"/>
    <property type="match status" value="1"/>
</dbReference>
<dbReference type="Gene3D" id="3.40.80.10">
    <property type="entry name" value="Peptidoglycan recognition protein-like"/>
    <property type="match status" value="1"/>
</dbReference>
<name>A0ABV2STX3_9FLAO</name>
<keyword evidence="4" id="KW-0961">Cell wall biogenesis/degradation</keyword>
<dbReference type="RefSeq" id="WP_354614973.1">
    <property type="nucleotide sequence ID" value="NZ_JBEXAE010000003.1"/>
</dbReference>
<accession>A0ABV2STX3</accession>
<evidence type="ECO:0000313" key="6">
    <source>
        <dbReference type="EMBL" id="MET6990577.1"/>
    </source>
</evidence>
<comment type="catalytic activity">
    <reaction evidence="1">
        <text>Hydrolyzes the link between N-acetylmuramoyl residues and L-amino acid residues in certain cell-wall glycopeptides.</text>
        <dbReference type="EC" id="3.5.1.28"/>
    </reaction>
</comment>
<gene>
    <name evidence="6" type="ORF">ABXZ36_07940</name>
</gene>
<evidence type="ECO:0000256" key="4">
    <source>
        <dbReference type="ARBA" id="ARBA00023316"/>
    </source>
</evidence>
<comment type="caution">
    <text evidence="6">The sequence shown here is derived from an EMBL/GenBank/DDBJ whole genome shotgun (WGS) entry which is preliminary data.</text>
</comment>
<dbReference type="InterPro" id="IPR002502">
    <property type="entry name" value="Amidase_domain"/>
</dbReference>
<reference evidence="6 7" key="1">
    <citation type="submission" date="2024-07" db="EMBL/GenBank/DDBJ databases">
        <title>The genome sequence of type strain Sediminicola arcticus GDMCC 1.2805.</title>
        <authorList>
            <person name="Liu Y."/>
        </authorList>
    </citation>
    <scope>NUCLEOTIDE SEQUENCE [LARGE SCALE GENOMIC DNA]</scope>
    <source>
        <strain evidence="6 7">GDMCC 1.2805</strain>
    </source>
</reference>
<dbReference type="PANTHER" id="PTHR30417">
    <property type="entry name" value="N-ACETYLMURAMOYL-L-ALANINE AMIDASE AMID"/>
    <property type="match status" value="1"/>
</dbReference>
<proteinExistence type="predicted"/>
<dbReference type="CDD" id="cd06583">
    <property type="entry name" value="PGRP"/>
    <property type="match status" value="1"/>
</dbReference>
<evidence type="ECO:0000259" key="5">
    <source>
        <dbReference type="SMART" id="SM00644"/>
    </source>
</evidence>
<dbReference type="EC" id="3.5.1.28" evidence="2"/>
<dbReference type="Proteomes" id="UP001549799">
    <property type="component" value="Unassembled WGS sequence"/>
</dbReference>
<dbReference type="SMART" id="SM00644">
    <property type="entry name" value="Ami_2"/>
    <property type="match status" value="1"/>
</dbReference>
<evidence type="ECO:0000256" key="3">
    <source>
        <dbReference type="ARBA" id="ARBA00022801"/>
    </source>
</evidence>
<feature type="domain" description="N-acetylmuramoyl-L-alanine amidase" evidence="5">
    <location>
        <begin position="42"/>
        <end position="196"/>
    </location>
</feature>
<dbReference type="InterPro" id="IPR036505">
    <property type="entry name" value="Amidase/PGRP_sf"/>
</dbReference>
<evidence type="ECO:0000313" key="7">
    <source>
        <dbReference type="Proteomes" id="UP001549799"/>
    </source>
</evidence>
<dbReference type="EMBL" id="JBEXAE010000003">
    <property type="protein sequence ID" value="MET6990577.1"/>
    <property type="molecule type" value="Genomic_DNA"/>
</dbReference>
<protein>
    <recommendedName>
        <fullName evidence="2">N-acetylmuramoyl-L-alanine amidase</fullName>
        <ecNumber evidence="2">3.5.1.28</ecNumber>
    </recommendedName>
</protein>
<dbReference type="PANTHER" id="PTHR30417:SF1">
    <property type="entry name" value="N-ACETYLMURAMOYL-L-ALANINE AMIDASE AMID"/>
    <property type="match status" value="1"/>
</dbReference>
<keyword evidence="7" id="KW-1185">Reference proteome</keyword>
<organism evidence="6 7">
    <name type="scientific">Sediminicola arcticus</name>
    <dbReference type="NCBI Taxonomy" id="1574308"/>
    <lineage>
        <taxon>Bacteria</taxon>
        <taxon>Pseudomonadati</taxon>
        <taxon>Bacteroidota</taxon>
        <taxon>Flavobacteriia</taxon>
        <taxon>Flavobacteriales</taxon>
        <taxon>Flavobacteriaceae</taxon>
        <taxon>Sediminicola</taxon>
    </lineage>
</organism>
<dbReference type="Pfam" id="PF01510">
    <property type="entry name" value="Amidase_2"/>
    <property type="match status" value="1"/>
</dbReference>